<sequence length="238" mass="27150">MLYVFYGSDRAKCLAYTAKFLTAVHHKRPEAEHFIFNEDNFDSRVASELVSAQGLFEAKHIVELRDILAQPNGLEWLEAELPGLVQAEHIFVVVETKILALLKKRLTEAGAQLKEFSAVTSKAKRDNFIYSIGDAFGERNRQKLWLTLAEAKLRGYVAEEVFWQLWGMVVNLSLAAGEPDNQKLPVAPFVASKLRRFGRNYTEAELLSIMGELLVLYHETRRRSRDLDVALERWVLGV</sequence>
<reference evidence="1 2" key="1">
    <citation type="journal article" date="2016" name="Nat. Commun.">
        <title>Thousands of microbial genomes shed light on interconnected biogeochemical processes in an aquifer system.</title>
        <authorList>
            <person name="Anantharaman K."/>
            <person name="Brown C.T."/>
            <person name="Hug L.A."/>
            <person name="Sharon I."/>
            <person name="Castelle C.J."/>
            <person name="Probst A.J."/>
            <person name="Thomas B.C."/>
            <person name="Singh A."/>
            <person name="Wilkins M.J."/>
            <person name="Karaoz U."/>
            <person name="Brodie E.L."/>
            <person name="Williams K.H."/>
            <person name="Hubbard S.S."/>
            <person name="Banfield J.F."/>
        </authorList>
    </citation>
    <scope>NUCLEOTIDE SEQUENCE [LARGE SCALE GENOMIC DNA]</scope>
</reference>
<evidence type="ECO:0000313" key="1">
    <source>
        <dbReference type="EMBL" id="OHA60107.1"/>
    </source>
</evidence>
<dbReference type="Gene3D" id="1.20.272.10">
    <property type="match status" value="1"/>
</dbReference>
<dbReference type="Proteomes" id="UP000177838">
    <property type="component" value="Unassembled WGS sequence"/>
</dbReference>
<evidence type="ECO:0008006" key="3">
    <source>
        <dbReference type="Google" id="ProtNLM"/>
    </source>
</evidence>
<dbReference type="AlphaFoldDB" id="A0A1G2QI16"/>
<accession>A0A1G2QI16</accession>
<proteinExistence type="predicted"/>
<name>A0A1G2QI16_9BACT</name>
<dbReference type="STRING" id="1802439.A2589_00290"/>
<protein>
    <recommendedName>
        <fullName evidence="3">DNA polymerase III delta N-terminal domain-containing protein</fullName>
    </recommendedName>
</protein>
<organism evidence="1 2">
    <name type="scientific">Candidatus Vogelbacteria bacterium RIFOXYD1_FULL_46_19</name>
    <dbReference type="NCBI Taxonomy" id="1802439"/>
    <lineage>
        <taxon>Bacteria</taxon>
        <taxon>Candidatus Vogeliibacteriota</taxon>
    </lineage>
</organism>
<gene>
    <name evidence="1" type="ORF">A2589_00290</name>
</gene>
<evidence type="ECO:0000313" key="2">
    <source>
        <dbReference type="Proteomes" id="UP000177838"/>
    </source>
</evidence>
<comment type="caution">
    <text evidence="1">The sequence shown here is derived from an EMBL/GenBank/DDBJ whole genome shotgun (WGS) entry which is preliminary data.</text>
</comment>
<dbReference type="EMBL" id="MHTK01000002">
    <property type="protein sequence ID" value="OHA60107.1"/>
    <property type="molecule type" value="Genomic_DNA"/>
</dbReference>